<sequence>MRTNFYKPFIGFAILLLTISCKTEPEAIDFGKDQCSFCMMNIVDKTHAAQYVTKKGKQFKFDSIECMVNDLSEKNEDEMPIMLVANYANPGEMIDAQTASYLISTAIKSPMGANLSAVSTTEKANELQQKYSGDIYTWQTLKQRLSDK</sequence>
<dbReference type="AlphaFoldDB" id="A0A1I6Q4H7"/>
<dbReference type="Proteomes" id="UP000199312">
    <property type="component" value="Unassembled WGS sequence"/>
</dbReference>
<evidence type="ECO:0000313" key="2">
    <source>
        <dbReference type="Proteomes" id="UP000199312"/>
    </source>
</evidence>
<proteinExistence type="predicted"/>
<dbReference type="PROSITE" id="PS51257">
    <property type="entry name" value="PROKAR_LIPOPROTEIN"/>
    <property type="match status" value="1"/>
</dbReference>
<dbReference type="STRING" id="593133.SAMN04488006_1480"/>
<keyword evidence="2" id="KW-1185">Reference proteome</keyword>
<dbReference type="InterPro" id="IPR008719">
    <property type="entry name" value="N2O_reductase_NosL"/>
</dbReference>
<dbReference type="EMBL" id="FOZP01000003">
    <property type="protein sequence ID" value="SFS47389.1"/>
    <property type="molecule type" value="Genomic_DNA"/>
</dbReference>
<name>A0A1I6Q4H7_9FLAO</name>
<evidence type="ECO:0000313" key="1">
    <source>
        <dbReference type="EMBL" id="SFS47389.1"/>
    </source>
</evidence>
<protein>
    <submittedName>
        <fullName evidence="1">Copper chaperone NosL</fullName>
    </submittedName>
</protein>
<dbReference type="OrthoDB" id="9792749at2"/>
<dbReference type="RefSeq" id="WP_090224348.1">
    <property type="nucleotide sequence ID" value="NZ_FOZP01000003.1"/>
</dbReference>
<dbReference type="PANTHER" id="PTHR41247:SF1">
    <property type="entry name" value="HTH-TYPE TRANSCRIPTIONAL REPRESSOR YCNK"/>
    <property type="match status" value="1"/>
</dbReference>
<accession>A0A1I6Q4H7</accession>
<dbReference type="SUPFAM" id="SSF160387">
    <property type="entry name" value="NosL/MerB-like"/>
    <property type="match status" value="1"/>
</dbReference>
<dbReference type="Pfam" id="PF05573">
    <property type="entry name" value="NosL"/>
    <property type="match status" value="1"/>
</dbReference>
<organism evidence="1 2">
    <name type="scientific">Lutibacter maritimus</name>
    <dbReference type="NCBI Taxonomy" id="593133"/>
    <lineage>
        <taxon>Bacteria</taxon>
        <taxon>Pseudomonadati</taxon>
        <taxon>Bacteroidota</taxon>
        <taxon>Flavobacteriia</taxon>
        <taxon>Flavobacteriales</taxon>
        <taxon>Flavobacteriaceae</taxon>
        <taxon>Lutibacter</taxon>
    </lineage>
</organism>
<dbReference type="PANTHER" id="PTHR41247">
    <property type="entry name" value="HTH-TYPE TRANSCRIPTIONAL REPRESSOR YCNK"/>
    <property type="match status" value="1"/>
</dbReference>
<gene>
    <name evidence="1" type="ORF">SAMN04488006_1480</name>
</gene>
<reference evidence="2" key="1">
    <citation type="submission" date="2016-10" db="EMBL/GenBank/DDBJ databases">
        <authorList>
            <person name="Varghese N."/>
            <person name="Submissions S."/>
        </authorList>
    </citation>
    <scope>NUCLEOTIDE SEQUENCE [LARGE SCALE GENOMIC DNA]</scope>
    <source>
        <strain evidence="2">DSM 24450</strain>
    </source>
</reference>